<evidence type="ECO:0000256" key="1">
    <source>
        <dbReference type="SAM" id="Coils"/>
    </source>
</evidence>
<dbReference type="GeneID" id="54415883"/>
<proteinExistence type="predicted"/>
<reference evidence="4" key="3">
    <citation type="submission" date="2025-04" db="UniProtKB">
        <authorList>
            <consortium name="RefSeq"/>
        </authorList>
    </citation>
    <scope>IDENTIFICATION</scope>
    <source>
        <strain evidence="4">CBS 781.70</strain>
    </source>
</reference>
<dbReference type="RefSeq" id="XP_033534730.1">
    <property type="nucleotide sequence ID" value="XM_033675313.1"/>
</dbReference>
<sequence>MSSQPAISPKFLERWKDVHNAVTTFSQVAKSLNEVEEVMIERRTLGDQVKRLETERSESAGEVASLKTTHTVLIQQFELRYNSWELERKELREQYEDGKRKGQQELDDIKRELAAREGQLRTAQSSIVEKDVKILGLERSLHEALNELRDIRGAIGLIDLDESLSVSDSHDMRIY</sequence>
<dbReference type="Proteomes" id="UP000504638">
    <property type="component" value="Unplaced"/>
</dbReference>
<evidence type="ECO:0000313" key="2">
    <source>
        <dbReference type="EMBL" id="KAF1813099.1"/>
    </source>
</evidence>
<gene>
    <name evidence="2 4" type="ORF">P152DRAFT_338349</name>
</gene>
<evidence type="ECO:0000313" key="4">
    <source>
        <dbReference type="RefSeq" id="XP_033534730.1"/>
    </source>
</evidence>
<keyword evidence="3" id="KW-1185">Reference proteome</keyword>
<reference evidence="2 4" key="1">
    <citation type="submission" date="2020-01" db="EMBL/GenBank/DDBJ databases">
        <authorList>
            <consortium name="DOE Joint Genome Institute"/>
            <person name="Haridas S."/>
            <person name="Albert R."/>
            <person name="Binder M."/>
            <person name="Bloem J."/>
            <person name="Labutti K."/>
            <person name="Salamov A."/>
            <person name="Andreopoulos B."/>
            <person name="Baker S.E."/>
            <person name="Barry K."/>
            <person name="Bills G."/>
            <person name="Bluhm B.H."/>
            <person name="Cannon C."/>
            <person name="Castanera R."/>
            <person name="Culley D.E."/>
            <person name="Daum C."/>
            <person name="Ezra D."/>
            <person name="Gonzalez J.B."/>
            <person name="Henrissat B."/>
            <person name="Kuo A."/>
            <person name="Liang C."/>
            <person name="Lipzen A."/>
            <person name="Lutzoni F."/>
            <person name="Magnuson J."/>
            <person name="Mondo S."/>
            <person name="Nolan M."/>
            <person name="Ohm R."/>
            <person name="Pangilinan J."/>
            <person name="Park H.-J."/>
            <person name="Ramirez L."/>
            <person name="Alfaro M."/>
            <person name="Sun H."/>
            <person name="Tritt A."/>
            <person name="Yoshinaga Y."/>
            <person name="Zwiers L.-H."/>
            <person name="Turgeon B.G."/>
            <person name="Goodwin S.B."/>
            <person name="Spatafora J.W."/>
            <person name="Crous P.W."/>
            <person name="Grigoriev I.V."/>
        </authorList>
    </citation>
    <scope>NUCLEOTIDE SEQUENCE</scope>
    <source>
        <strain evidence="2 4">CBS 781.70</strain>
    </source>
</reference>
<reference evidence="4" key="2">
    <citation type="submission" date="2020-04" db="EMBL/GenBank/DDBJ databases">
        <authorList>
            <consortium name="NCBI Genome Project"/>
        </authorList>
    </citation>
    <scope>NUCLEOTIDE SEQUENCE</scope>
    <source>
        <strain evidence="4">CBS 781.70</strain>
    </source>
</reference>
<name>A0A6G1G5I9_9PEZI</name>
<feature type="coiled-coil region" evidence="1">
    <location>
        <begin position="35"/>
        <end position="119"/>
    </location>
</feature>
<dbReference type="AlphaFoldDB" id="A0A6G1G5I9"/>
<dbReference type="EMBL" id="ML975156">
    <property type="protein sequence ID" value="KAF1813099.1"/>
    <property type="molecule type" value="Genomic_DNA"/>
</dbReference>
<evidence type="ECO:0000313" key="3">
    <source>
        <dbReference type="Proteomes" id="UP000504638"/>
    </source>
</evidence>
<keyword evidence="1" id="KW-0175">Coiled coil</keyword>
<organism evidence="2">
    <name type="scientific">Eremomyces bilateralis CBS 781.70</name>
    <dbReference type="NCBI Taxonomy" id="1392243"/>
    <lineage>
        <taxon>Eukaryota</taxon>
        <taxon>Fungi</taxon>
        <taxon>Dikarya</taxon>
        <taxon>Ascomycota</taxon>
        <taxon>Pezizomycotina</taxon>
        <taxon>Dothideomycetes</taxon>
        <taxon>Dothideomycetes incertae sedis</taxon>
        <taxon>Eremomycetales</taxon>
        <taxon>Eremomycetaceae</taxon>
        <taxon>Eremomyces</taxon>
    </lineage>
</organism>
<dbReference type="OrthoDB" id="10504819at2759"/>
<protein>
    <submittedName>
        <fullName evidence="2 4">Uncharacterized protein</fullName>
    </submittedName>
</protein>
<accession>A0A6G1G5I9</accession>